<dbReference type="Proteomes" id="UP000183107">
    <property type="component" value="Unassembled WGS sequence"/>
</dbReference>
<protein>
    <recommendedName>
        <fullName evidence="2">DNA polymerase III subunit delta'</fullName>
        <ecNumber evidence="1">2.7.7.7</ecNumber>
    </recommendedName>
</protein>
<dbReference type="GO" id="GO:0006261">
    <property type="term" value="P:DNA-templated DNA replication"/>
    <property type="evidence" value="ECO:0007669"/>
    <property type="project" value="TreeGrafter"/>
</dbReference>
<feature type="domain" description="DNA polymerase III delta subunit C-terminal" evidence="9">
    <location>
        <begin position="264"/>
        <end position="364"/>
    </location>
</feature>
<dbReference type="Gene3D" id="3.40.50.300">
    <property type="entry name" value="P-loop containing nucleotide triphosphate hydrolases"/>
    <property type="match status" value="1"/>
</dbReference>
<organism evidence="10 11">
    <name type="scientific">Nitrosospira briensis</name>
    <dbReference type="NCBI Taxonomy" id="35799"/>
    <lineage>
        <taxon>Bacteria</taxon>
        <taxon>Pseudomonadati</taxon>
        <taxon>Pseudomonadota</taxon>
        <taxon>Betaproteobacteria</taxon>
        <taxon>Nitrosomonadales</taxon>
        <taxon>Nitrosomonadaceae</taxon>
        <taxon>Nitrosospira</taxon>
    </lineage>
</organism>
<evidence type="ECO:0000256" key="5">
    <source>
        <dbReference type="ARBA" id="ARBA00022705"/>
    </source>
</evidence>
<evidence type="ECO:0000256" key="1">
    <source>
        <dbReference type="ARBA" id="ARBA00012417"/>
    </source>
</evidence>
<keyword evidence="4" id="KW-0548">Nucleotidyltransferase</keyword>
<keyword evidence="6" id="KW-0239">DNA-directed DNA polymerase</keyword>
<dbReference type="SUPFAM" id="SSF52540">
    <property type="entry name" value="P-loop containing nucleoside triphosphate hydrolases"/>
    <property type="match status" value="1"/>
</dbReference>
<keyword evidence="11" id="KW-1185">Reference proteome</keyword>
<dbReference type="PANTHER" id="PTHR11669">
    <property type="entry name" value="REPLICATION FACTOR C / DNA POLYMERASE III GAMMA-TAU SUBUNIT"/>
    <property type="match status" value="1"/>
</dbReference>
<evidence type="ECO:0000313" key="11">
    <source>
        <dbReference type="Proteomes" id="UP000183107"/>
    </source>
</evidence>
<evidence type="ECO:0000256" key="2">
    <source>
        <dbReference type="ARBA" id="ARBA00014363"/>
    </source>
</evidence>
<dbReference type="GO" id="GO:0003677">
    <property type="term" value="F:DNA binding"/>
    <property type="evidence" value="ECO:0007669"/>
    <property type="project" value="InterPro"/>
</dbReference>
<dbReference type="InterPro" id="IPR050238">
    <property type="entry name" value="DNA_Rep/Repair_Clamp_Loader"/>
</dbReference>
<evidence type="ECO:0000256" key="7">
    <source>
        <dbReference type="ARBA" id="ARBA00049244"/>
    </source>
</evidence>
<dbReference type="InterPro" id="IPR015199">
    <property type="entry name" value="DNA_pol_III_delta_C"/>
</dbReference>
<dbReference type="InterPro" id="IPR027417">
    <property type="entry name" value="P-loop_NTPase"/>
</dbReference>
<feature type="region of interest" description="Disordered" evidence="8">
    <location>
        <begin position="95"/>
        <end position="115"/>
    </location>
</feature>
<accession>A0A1I4YCM6</accession>
<evidence type="ECO:0000256" key="3">
    <source>
        <dbReference type="ARBA" id="ARBA00022679"/>
    </source>
</evidence>
<evidence type="ECO:0000256" key="8">
    <source>
        <dbReference type="SAM" id="MobiDB-lite"/>
    </source>
</evidence>
<dbReference type="Pfam" id="PF13177">
    <property type="entry name" value="DNA_pol3_delta2"/>
    <property type="match status" value="1"/>
</dbReference>
<dbReference type="GO" id="GO:0009360">
    <property type="term" value="C:DNA polymerase III complex"/>
    <property type="evidence" value="ECO:0007669"/>
    <property type="project" value="InterPro"/>
</dbReference>
<dbReference type="PANTHER" id="PTHR11669:SF8">
    <property type="entry name" value="DNA POLYMERASE III SUBUNIT DELTA"/>
    <property type="match status" value="1"/>
</dbReference>
<dbReference type="OrthoDB" id="9811073at2"/>
<dbReference type="RefSeq" id="WP_074794467.1">
    <property type="nucleotide sequence ID" value="NZ_FOVJ01000001.1"/>
</dbReference>
<dbReference type="InterPro" id="IPR004622">
    <property type="entry name" value="DNA_pol_HolB"/>
</dbReference>
<reference evidence="11" key="1">
    <citation type="submission" date="2016-10" db="EMBL/GenBank/DDBJ databases">
        <authorList>
            <person name="Varghese N."/>
        </authorList>
    </citation>
    <scope>NUCLEOTIDE SEQUENCE [LARGE SCALE GENOMIC DNA]</scope>
    <source>
        <strain evidence="11">Nsp8</strain>
    </source>
</reference>
<evidence type="ECO:0000259" key="9">
    <source>
        <dbReference type="Pfam" id="PF09115"/>
    </source>
</evidence>
<dbReference type="Pfam" id="PF09115">
    <property type="entry name" value="DNApol3-delta_C"/>
    <property type="match status" value="1"/>
</dbReference>
<evidence type="ECO:0000256" key="6">
    <source>
        <dbReference type="ARBA" id="ARBA00022932"/>
    </source>
</evidence>
<dbReference type="GO" id="GO:0003887">
    <property type="term" value="F:DNA-directed DNA polymerase activity"/>
    <property type="evidence" value="ECO:0007669"/>
    <property type="project" value="UniProtKB-KW"/>
</dbReference>
<keyword evidence="3" id="KW-0808">Transferase</keyword>
<proteinExistence type="predicted"/>
<dbReference type="EC" id="2.7.7.7" evidence="1"/>
<dbReference type="AlphaFoldDB" id="A0A1I4YCM6"/>
<evidence type="ECO:0000256" key="4">
    <source>
        <dbReference type="ARBA" id="ARBA00022695"/>
    </source>
</evidence>
<gene>
    <name evidence="10" type="ORF">SAMN05216386_0626</name>
</gene>
<dbReference type="EMBL" id="FOVJ01000001">
    <property type="protein sequence ID" value="SFN35784.1"/>
    <property type="molecule type" value="Genomic_DNA"/>
</dbReference>
<name>A0A1I4YCM6_9PROT</name>
<sequence length="377" mass="41930">MITIYPWQKEVWRKLALDTRRNARGESTSSAHALLLRGRKGLGKLAFGVFFAKSRLCENISDESDACGICSSCRWFEQGSHPDFRLIEPLALSNPSTISGSERNGSDSDADTEPAAMAEVTDAVAESGSAKSRKKPSKQISVAQIRELADFINVSSHQNGYKIILIHPAEAMNPAAANALLKNLEEPPLKVLFILVTHQAQHLLPTIRSRCRQIAMPAPDPAIATAWLKQQGVKEPEVCLASAGYAPLAAMEFNDDNYLERHGAFIRQISSPGNFNPIALAEEMQKSDLPTVVNWLQKWCYDLMSFRMTGKIRYHPAMLAAIEPLAYKIAPRPLAAYLRTLGETQQLASHPFNPRLFLEELLFSYLRALSLPPRHRE</sequence>
<dbReference type="NCBIfam" id="TIGR00678">
    <property type="entry name" value="holB"/>
    <property type="match status" value="1"/>
</dbReference>
<evidence type="ECO:0000313" key="10">
    <source>
        <dbReference type="EMBL" id="SFN35784.1"/>
    </source>
</evidence>
<comment type="catalytic activity">
    <reaction evidence="7">
        <text>DNA(n) + a 2'-deoxyribonucleoside 5'-triphosphate = DNA(n+1) + diphosphate</text>
        <dbReference type="Rhea" id="RHEA:22508"/>
        <dbReference type="Rhea" id="RHEA-COMP:17339"/>
        <dbReference type="Rhea" id="RHEA-COMP:17340"/>
        <dbReference type="ChEBI" id="CHEBI:33019"/>
        <dbReference type="ChEBI" id="CHEBI:61560"/>
        <dbReference type="ChEBI" id="CHEBI:173112"/>
        <dbReference type="EC" id="2.7.7.7"/>
    </reaction>
</comment>
<dbReference type="GO" id="GO:0008408">
    <property type="term" value="F:3'-5' exonuclease activity"/>
    <property type="evidence" value="ECO:0007669"/>
    <property type="project" value="InterPro"/>
</dbReference>
<keyword evidence="5" id="KW-0235">DNA replication</keyword>